<dbReference type="EMBL" id="JAINDJ010000007">
    <property type="protein sequence ID" value="KAG9441088.1"/>
    <property type="molecule type" value="Genomic_DNA"/>
</dbReference>
<keyword evidence="2" id="KW-1185">Reference proteome</keyword>
<organism evidence="1 2">
    <name type="scientific">Aristolochia fimbriata</name>
    <name type="common">White veined hardy Dutchman's pipe vine</name>
    <dbReference type="NCBI Taxonomy" id="158543"/>
    <lineage>
        <taxon>Eukaryota</taxon>
        <taxon>Viridiplantae</taxon>
        <taxon>Streptophyta</taxon>
        <taxon>Embryophyta</taxon>
        <taxon>Tracheophyta</taxon>
        <taxon>Spermatophyta</taxon>
        <taxon>Magnoliopsida</taxon>
        <taxon>Magnoliidae</taxon>
        <taxon>Piperales</taxon>
        <taxon>Aristolochiaceae</taxon>
        <taxon>Aristolochia</taxon>
    </lineage>
</organism>
<evidence type="ECO:0000313" key="1">
    <source>
        <dbReference type="EMBL" id="KAG9441088.1"/>
    </source>
</evidence>
<dbReference type="AlphaFoldDB" id="A0AAV7DXU4"/>
<sequence length="280" mass="31554">MEPGSNDKYLKAISDVLLLSAVIVLCKQGDKGEINKAGDDQPSDQVKLETVVEASKLEKKLGLMKAAAATGDDKKYQTKSSCSSSNIEVEVIEDGPEIYKLFMAKVRSYIYANPLKGKARYHHRYGFYNIPKDMLSPDASTRAEEIKLLYQPATSADFRNISNLLKDMIEGSNIERQSAELRHYYYHLNSFASRESKRFENCKAEAFSKGGEEIAKSWYRPEDIDDDDHEKEPSSSNNINGHFFRVFLIPSPAIKWQLNLHVAAGALLVLLCFGLEQNEE</sequence>
<dbReference type="Proteomes" id="UP000825729">
    <property type="component" value="Unassembled WGS sequence"/>
</dbReference>
<gene>
    <name evidence="1" type="ORF">H6P81_016942</name>
</gene>
<accession>A0AAV7DXU4</accession>
<evidence type="ECO:0000313" key="2">
    <source>
        <dbReference type="Proteomes" id="UP000825729"/>
    </source>
</evidence>
<proteinExistence type="predicted"/>
<comment type="caution">
    <text evidence="1">The sequence shown here is derived from an EMBL/GenBank/DDBJ whole genome shotgun (WGS) entry which is preliminary data.</text>
</comment>
<name>A0AAV7DXU4_ARIFI</name>
<reference evidence="1 2" key="1">
    <citation type="submission" date="2021-07" db="EMBL/GenBank/DDBJ databases">
        <title>The Aristolochia fimbriata genome: insights into angiosperm evolution, floral development and chemical biosynthesis.</title>
        <authorList>
            <person name="Jiao Y."/>
        </authorList>
    </citation>
    <scope>NUCLEOTIDE SEQUENCE [LARGE SCALE GENOMIC DNA]</scope>
    <source>
        <strain evidence="1">IBCAS-2021</strain>
        <tissue evidence="1">Leaf</tissue>
    </source>
</reference>
<protein>
    <submittedName>
        <fullName evidence="1">Uncharacterized protein</fullName>
    </submittedName>
</protein>